<dbReference type="OrthoDB" id="7360669at2"/>
<protein>
    <submittedName>
        <fullName evidence="1">Uncharacterized protein</fullName>
    </submittedName>
</protein>
<accession>A0A147I7S5</accession>
<proteinExistence type="predicted"/>
<dbReference type="AlphaFoldDB" id="A0A147I7S5"/>
<reference evidence="1 2" key="1">
    <citation type="journal article" date="2016" name="Front. Microbiol.">
        <title>Genomic Resource of Rice Seed Associated Bacteria.</title>
        <authorList>
            <person name="Midha S."/>
            <person name="Bansal K."/>
            <person name="Sharma S."/>
            <person name="Kumar N."/>
            <person name="Patil P.P."/>
            <person name="Chaudhry V."/>
            <person name="Patil P.B."/>
        </authorList>
    </citation>
    <scope>NUCLEOTIDE SEQUENCE [LARGE SCALE GENOMIC DNA]</scope>
    <source>
        <strain evidence="1 2">NS334</strain>
    </source>
</reference>
<dbReference type="RefSeq" id="WP_058754698.1">
    <property type="nucleotide sequence ID" value="NZ_LDTB01000009.1"/>
</dbReference>
<gene>
    <name evidence="1" type="ORF">NS334_04095</name>
</gene>
<comment type="caution">
    <text evidence="1">The sequence shown here is derived from an EMBL/GenBank/DDBJ whole genome shotgun (WGS) entry which is preliminary data.</text>
</comment>
<name>A0A147I7S5_9SPHN</name>
<sequence>MYRFLDRLPPNLDEHFHFLTGAMRQWTAAARAGRCPCAALAAGFAWRGVGAALPDFTTLMALLDTHAARWMRFGMPGAEHVTEAEASLLSLFDAALSGQGGAVRRIAATLVADHTAPAAAERMATAAEWVALRFVQAPLAQRD</sequence>
<dbReference type="Proteomes" id="UP000074310">
    <property type="component" value="Unassembled WGS sequence"/>
</dbReference>
<dbReference type="EMBL" id="LDTB01000009">
    <property type="protein sequence ID" value="KTT75030.1"/>
    <property type="molecule type" value="Genomic_DNA"/>
</dbReference>
<evidence type="ECO:0000313" key="2">
    <source>
        <dbReference type="Proteomes" id="UP000074310"/>
    </source>
</evidence>
<keyword evidence="2" id="KW-1185">Reference proteome</keyword>
<dbReference type="PATRIC" id="fig|869719.3.peg.3660"/>
<organism evidence="1 2">
    <name type="scientific">Sphingomonas endophytica</name>
    <dbReference type="NCBI Taxonomy" id="869719"/>
    <lineage>
        <taxon>Bacteria</taxon>
        <taxon>Pseudomonadati</taxon>
        <taxon>Pseudomonadota</taxon>
        <taxon>Alphaproteobacteria</taxon>
        <taxon>Sphingomonadales</taxon>
        <taxon>Sphingomonadaceae</taxon>
        <taxon>Sphingomonas</taxon>
    </lineage>
</organism>
<evidence type="ECO:0000313" key="1">
    <source>
        <dbReference type="EMBL" id="KTT75030.1"/>
    </source>
</evidence>